<dbReference type="Proteomes" id="UP000182011">
    <property type="component" value="Unassembled WGS sequence"/>
</dbReference>
<dbReference type="EMBL" id="FAOP01000005">
    <property type="protein sequence ID" value="CUU06010.1"/>
    <property type="molecule type" value="Genomic_DNA"/>
</dbReference>
<name>A0A0P1LK10_9BACT</name>
<accession>A0A0S4N468</accession>
<accession>A0A0P1LHK2</accession>
<dbReference type="SUPFAM" id="SSF52980">
    <property type="entry name" value="Restriction endonuclease-like"/>
    <property type="match status" value="1"/>
</dbReference>
<evidence type="ECO:0000313" key="3">
    <source>
        <dbReference type="Proteomes" id="UP000182011"/>
    </source>
</evidence>
<gene>
    <name evidence="2" type="ORF">JGI4_01404</name>
</gene>
<accession>A0A0P1LAD9</accession>
<accession>A0A0P1LMZ9</accession>
<dbReference type="RefSeq" id="WP_047134521.1">
    <property type="nucleotide sequence ID" value="NZ_CZVJ01000006.1"/>
</dbReference>
<evidence type="ECO:0000259" key="1">
    <source>
        <dbReference type="Pfam" id="PF09019"/>
    </source>
</evidence>
<accession>A0A0P1MJ46</accession>
<accession>A0A0P1P1V1</accession>
<organism evidence="2 3">
    <name type="scientific">Candidatus Kryptonium thompsonii</name>
    <dbReference type="NCBI Taxonomy" id="1633631"/>
    <lineage>
        <taxon>Bacteria</taxon>
        <taxon>Pseudomonadati</taxon>
        <taxon>Candidatus Kryptoniota</taxon>
        <taxon>Candidatus Kryptonium</taxon>
    </lineage>
</organism>
<evidence type="ECO:0000313" key="2">
    <source>
        <dbReference type="EMBL" id="CUU06010.1"/>
    </source>
</evidence>
<accession>A0A0P1LUA9</accession>
<dbReference type="InterPro" id="IPR015109">
    <property type="entry name" value="Restrct_endonuc_II_EcoRII_C"/>
</dbReference>
<accession>A0A0N7MV55</accession>
<dbReference type="STRING" id="1633631.GCA_001442925_01399"/>
<accession>A0A0P1P8A8</accession>
<accession>A0A0P1LK10</accession>
<protein>
    <submittedName>
        <fullName evidence="2">EcoRII C terminal</fullName>
    </submittedName>
</protein>
<dbReference type="GO" id="GO:0009036">
    <property type="term" value="F:type II site-specific deoxyribonuclease activity"/>
    <property type="evidence" value="ECO:0007669"/>
    <property type="project" value="InterPro"/>
</dbReference>
<dbReference type="GO" id="GO:0003677">
    <property type="term" value="F:DNA binding"/>
    <property type="evidence" value="ECO:0007669"/>
    <property type="project" value="InterPro"/>
</dbReference>
<dbReference type="InterPro" id="IPR038365">
    <property type="entry name" value="EcoRII_C_sf"/>
</dbReference>
<reference evidence="2 3" key="1">
    <citation type="submission" date="2015-11" db="EMBL/GenBank/DDBJ databases">
        <authorList>
            <person name="Zhang Y."/>
            <person name="Guo Z."/>
        </authorList>
    </citation>
    <scope>NUCLEOTIDE SEQUENCE [LARGE SCALE GENOMIC DNA]</scope>
    <source>
        <strain evidence="2">JGI-4</strain>
    </source>
</reference>
<dbReference type="Gene3D" id="3.40.91.80">
    <property type="match status" value="1"/>
</dbReference>
<dbReference type="GO" id="GO:0009307">
    <property type="term" value="P:DNA restriction-modification system"/>
    <property type="evidence" value="ECO:0007669"/>
    <property type="project" value="InterPro"/>
</dbReference>
<feature type="domain" description="Restriction endonuclease type II EcoRII C-terminal" evidence="1">
    <location>
        <begin position="108"/>
        <end position="226"/>
    </location>
</feature>
<dbReference type="Pfam" id="PF09019">
    <property type="entry name" value="EcoRII-C"/>
    <property type="match status" value="1"/>
</dbReference>
<dbReference type="AlphaFoldDB" id="A0A0P1LK10"/>
<proteinExistence type="predicted"/>
<dbReference type="InterPro" id="IPR011335">
    <property type="entry name" value="Restrct_endonuc-II-like"/>
</dbReference>
<accession>A0A0P1NT85</accession>
<dbReference type="OrthoDB" id="9816440at2"/>
<sequence>MEKLIETAKSEIPSVNRILNETWDDLGLNKSFVRNNFGKVLVMFDEKATEIFRNYERKALEKLAKSWISLQKKEIKERLEKIVAQDGWDRFIEKASEIFVEFGVLVQNFEKVLGNMRKARGGKTFEKVLLKLLNFIDIKCEIPKGKAREELRRIDIVIPSVEIATKTPDRAIFLTCKRTLRERWKQEVPQARPNQRIYLITIDENLPESKANEINQKGLIAFVRDELLKNRAFKKMPWIRKLSDLPKELRKI</sequence>